<dbReference type="AlphaFoldDB" id="A0A665TDZ2"/>
<dbReference type="Proteomes" id="UP000472264">
    <property type="component" value="Chromosome 7"/>
</dbReference>
<reference evidence="2" key="2">
    <citation type="submission" date="2025-08" db="UniProtKB">
        <authorList>
            <consortium name="Ensembl"/>
        </authorList>
    </citation>
    <scope>IDENTIFICATION</scope>
</reference>
<evidence type="ECO:0000256" key="1">
    <source>
        <dbReference type="SAM" id="MobiDB-lite"/>
    </source>
</evidence>
<protein>
    <submittedName>
        <fullName evidence="2">Uncharacterized protein</fullName>
    </submittedName>
</protein>
<proteinExistence type="predicted"/>
<accession>A0A665TDZ2</accession>
<name>A0A665TDZ2_ECHNA</name>
<dbReference type="InParanoid" id="A0A665TDZ2"/>
<reference evidence="2" key="1">
    <citation type="submission" date="2021-04" db="EMBL/GenBank/DDBJ databases">
        <authorList>
            <consortium name="Wellcome Sanger Institute Data Sharing"/>
        </authorList>
    </citation>
    <scope>NUCLEOTIDE SEQUENCE [LARGE SCALE GENOMIC DNA]</scope>
</reference>
<reference evidence="2" key="3">
    <citation type="submission" date="2025-09" db="UniProtKB">
        <authorList>
            <consortium name="Ensembl"/>
        </authorList>
    </citation>
    <scope>IDENTIFICATION</scope>
</reference>
<organism evidence="2 3">
    <name type="scientific">Echeneis naucrates</name>
    <name type="common">Live sharksucker</name>
    <dbReference type="NCBI Taxonomy" id="173247"/>
    <lineage>
        <taxon>Eukaryota</taxon>
        <taxon>Metazoa</taxon>
        <taxon>Chordata</taxon>
        <taxon>Craniata</taxon>
        <taxon>Vertebrata</taxon>
        <taxon>Euteleostomi</taxon>
        <taxon>Actinopterygii</taxon>
        <taxon>Neopterygii</taxon>
        <taxon>Teleostei</taxon>
        <taxon>Neoteleostei</taxon>
        <taxon>Acanthomorphata</taxon>
        <taxon>Carangaria</taxon>
        <taxon>Carangiformes</taxon>
        <taxon>Echeneidae</taxon>
        <taxon>Echeneis</taxon>
    </lineage>
</organism>
<evidence type="ECO:0000313" key="2">
    <source>
        <dbReference type="Ensembl" id="ENSENLP00000000856.1"/>
    </source>
</evidence>
<evidence type="ECO:0000313" key="3">
    <source>
        <dbReference type="Proteomes" id="UP000472264"/>
    </source>
</evidence>
<sequence>MQVTQERWKEKRKVVILMIQPFIWRSKSPSVPCLAPTPCTSSPSKHEGQRALSSQQMALPIREGLGEFLC</sequence>
<keyword evidence="3" id="KW-1185">Reference proteome</keyword>
<dbReference type="Ensembl" id="ENSENLT00000000987.1">
    <property type="protein sequence ID" value="ENSENLP00000000856.1"/>
    <property type="gene ID" value="ENSENLG00000000592.1"/>
</dbReference>
<feature type="region of interest" description="Disordered" evidence="1">
    <location>
        <begin position="35"/>
        <end position="56"/>
    </location>
</feature>